<reference evidence="1 2" key="1">
    <citation type="journal article" date="2019" name="Commun. Biol.">
        <title>The bagworm genome reveals a unique fibroin gene that provides high tensile strength.</title>
        <authorList>
            <person name="Kono N."/>
            <person name="Nakamura H."/>
            <person name="Ohtoshi R."/>
            <person name="Tomita M."/>
            <person name="Numata K."/>
            <person name="Arakawa K."/>
        </authorList>
    </citation>
    <scope>NUCLEOTIDE SEQUENCE [LARGE SCALE GENOMIC DNA]</scope>
</reference>
<keyword evidence="2" id="KW-1185">Reference proteome</keyword>
<comment type="caution">
    <text evidence="1">The sequence shown here is derived from an EMBL/GenBank/DDBJ whole genome shotgun (WGS) entry which is preliminary data.</text>
</comment>
<evidence type="ECO:0000313" key="1">
    <source>
        <dbReference type="EMBL" id="GBP09035.1"/>
    </source>
</evidence>
<accession>A0A4C1T4C9</accession>
<gene>
    <name evidence="1" type="ORF">EVAR_71527_1</name>
</gene>
<proteinExistence type="predicted"/>
<protein>
    <submittedName>
        <fullName evidence="1">Uncharacterized protein</fullName>
    </submittedName>
</protein>
<name>A0A4C1T4C9_EUMVA</name>
<feature type="non-terminal residue" evidence="1">
    <location>
        <position position="49"/>
    </location>
</feature>
<organism evidence="1 2">
    <name type="scientific">Eumeta variegata</name>
    <name type="common">Bagworm moth</name>
    <name type="synonym">Eumeta japonica</name>
    <dbReference type="NCBI Taxonomy" id="151549"/>
    <lineage>
        <taxon>Eukaryota</taxon>
        <taxon>Metazoa</taxon>
        <taxon>Ecdysozoa</taxon>
        <taxon>Arthropoda</taxon>
        <taxon>Hexapoda</taxon>
        <taxon>Insecta</taxon>
        <taxon>Pterygota</taxon>
        <taxon>Neoptera</taxon>
        <taxon>Endopterygota</taxon>
        <taxon>Lepidoptera</taxon>
        <taxon>Glossata</taxon>
        <taxon>Ditrysia</taxon>
        <taxon>Tineoidea</taxon>
        <taxon>Psychidae</taxon>
        <taxon>Oiketicinae</taxon>
        <taxon>Eumeta</taxon>
    </lineage>
</organism>
<evidence type="ECO:0000313" key="2">
    <source>
        <dbReference type="Proteomes" id="UP000299102"/>
    </source>
</evidence>
<dbReference type="AlphaFoldDB" id="A0A4C1T4C9"/>
<sequence>MCLRVCKGSSGAVAYHQTVLEIPGRVVTGKLGIMLLVGFEPLIRNARTL</sequence>
<dbReference type="EMBL" id="BGZK01004445">
    <property type="protein sequence ID" value="GBP09035.1"/>
    <property type="molecule type" value="Genomic_DNA"/>
</dbReference>
<dbReference type="Proteomes" id="UP000299102">
    <property type="component" value="Unassembled WGS sequence"/>
</dbReference>